<feature type="compositionally biased region" description="Low complexity" evidence="2">
    <location>
        <begin position="222"/>
        <end position="235"/>
    </location>
</feature>
<reference evidence="5" key="1">
    <citation type="journal article" date="2009" name="Nature">
        <title>Genome sequence and analysis of the Irish potato famine pathogen Phytophthora infestans.</title>
        <authorList>
            <consortium name="The Broad Institute Genome Sequencing Platform"/>
            <person name="Haas B.J."/>
            <person name="Kamoun S."/>
            <person name="Zody M.C."/>
            <person name="Jiang R.H."/>
            <person name="Handsaker R.E."/>
            <person name="Cano L.M."/>
            <person name="Grabherr M."/>
            <person name="Kodira C.D."/>
            <person name="Raffaele S."/>
            <person name="Torto-Alalibo T."/>
            <person name="Bozkurt T.O."/>
            <person name="Ah-Fong A.M."/>
            <person name="Alvarado L."/>
            <person name="Anderson V.L."/>
            <person name="Armstrong M.R."/>
            <person name="Avrova A."/>
            <person name="Baxter L."/>
            <person name="Beynon J."/>
            <person name="Boevink P.C."/>
            <person name="Bollmann S.R."/>
            <person name="Bos J.I."/>
            <person name="Bulone V."/>
            <person name="Cai G."/>
            <person name="Cakir C."/>
            <person name="Carrington J.C."/>
            <person name="Chawner M."/>
            <person name="Conti L."/>
            <person name="Costanzo S."/>
            <person name="Ewan R."/>
            <person name="Fahlgren N."/>
            <person name="Fischbach M.A."/>
            <person name="Fugelstad J."/>
            <person name="Gilroy E.M."/>
            <person name="Gnerre S."/>
            <person name="Green P.J."/>
            <person name="Grenville-Briggs L.J."/>
            <person name="Griffith J."/>
            <person name="Grunwald N.J."/>
            <person name="Horn K."/>
            <person name="Horner N.R."/>
            <person name="Hu C.H."/>
            <person name="Huitema E."/>
            <person name="Jeong D.H."/>
            <person name="Jones A.M."/>
            <person name="Jones J.D."/>
            <person name="Jones R.W."/>
            <person name="Karlsson E.K."/>
            <person name="Kunjeti S.G."/>
            <person name="Lamour K."/>
            <person name="Liu Z."/>
            <person name="Ma L."/>
            <person name="Maclean D."/>
            <person name="Chibucos M.C."/>
            <person name="McDonald H."/>
            <person name="McWalters J."/>
            <person name="Meijer H.J."/>
            <person name="Morgan W."/>
            <person name="Morris P.F."/>
            <person name="Munro C.A."/>
            <person name="O'Neill K."/>
            <person name="Ospina-Giraldo M."/>
            <person name="Pinzon A."/>
            <person name="Pritchard L."/>
            <person name="Ramsahoye B."/>
            <person name="Ren Q."/>
            <person name="Restrepo S."/>
            <person name="Roy S."/>
            <person name="Sadanandom A."/>
            <person name="Savidor A."/>
            <person name="Schornack S."/>
            <person name="Schwartz D.C."/>
            <person name="Schumann U.D."/>
            <person name="Schwessinger B."/>
            <person name="Seyer L."/>
            <person name="Sharpe T."/>
            <person name="Silvar C."/>
            <person name="Song J."/>
            <person name="Studholme D.J."/>
            <person name="Sykes S."/>
            <person name="Thines M."/>
            <person name="van de Vondervoort P.J."/>
            <person name="Phuntumart V."/>
            <person name="Wawra S."/>
            <person name="Weide R."/>
            <person name="Win J."/>
            <person name="Young C."/>
            <person name="Zhou S."/>
            <person name="Fry W."/>
            <person name="Meyers B.C."/>
            <person name="van West P."/>
            <person name="Ristaino J."/>
            <person name="Govers F."/>
            <person name="Birch P.R."/>
            <person name="Whisson S.C."/>
            <person name="Judelson H.S."/>
            <person name="Nusbaum C."/>
        </authorList>
    </citation>
    <scope>NUCLEOTIDE SEQUENCE [LARGE SCALE GENOMIC DNA]</scope>
    <source>
        <strain evidence="5">T30-4</strain>
    </source>
</reference>
<dbReference type="eggNOG" id="ENOG502RG1Y">
    <property type="taxonomic scope" value="Eukaryota"/>
</dbReference>
<proteinExistence type="predicted"/>
<evidence type="ECO:0000313" key="5">
    <source>
        <dbReference type="Proteomes" id="UP000006643"/>
    </source>
</evidence>
<dbReference type="InterPro" id="IPR036875">
    <property type="entry name" value="Znf_CCHC_sf"/>
</dbReference>
<dbReference type="HOGENOM" id="CLU_791051_0_0_1"/>
<dbReference type="InterPro" id="IPR001878">
    <property type="entry name" value="Znf_CCHC"/>
</dbReference>
<protein>
    <recommendedName>
        <fullName evidence="3">CCHC-type domain-containing protein</fullName>
    </recommendedName>
</protein>
<keyword evidence="1" id="KW-0479">Metal-binding</keyword>
<dbReference type="RefSeq" id="XP_002895707.1">
    <property type="nucleotide sequence ID" value="XM_002895661.1"/>
</dbReference>
<keyword evidence="5" id="KW-1185">Reference proteome</keyword>
<dbReference type="Proteomes" id="UP000006643">
    <property type="component" value="Unassembled WGS sequence"/>
</dbReference>
<dbReference type="STRING" id="403677.D0P1W7"/>
<dbReference type="AlphaFoldDB" id="D0P1W7"/>
<dbReference type="SUPFAM" id="SSF57756">
    <property type="entry name" value="Retrovirus zinc finger-like domains"/>
    <property type="match status" value="2"/>
</dbReference>
<dbReference type="PROSITE" id="PS50158">
    <property type="entry name" value="ZF_CCHC"/>
    <property type="match status" value="1"/>
</dbReference>
<dbReference type="Pfam" id="PF00098">
    <property type="entry name" value="zf-CCHC"/>
    <property type="match status" value="1"/>
</dbReference>
<accession>D0P1W7</accession>
<sequence length="358" mass="40344">MSTVMKVLPMFYSDTATVEKARDFWELFEYHTDRLPDRERLLVFRQKLKGREAERWWSNSSIKSFATLKVRFHNRVLSRTADELWERLYSTQRERGESVEEWGDRATDLCDSLDYPNPQMRYQLFGRGLKTKRMLAALDSSPARDIPEACEWLMFKDMHRPVKEDDEFPDESRARTDSHTATVNALTQKLDDFLLQQQEWQHQVMEDLQSVPPAAVPTVSAVVPSSGGHGQLPPAGGAGPFGGNRARRGIKMAEDAHTQEGELVCGRCDYKGHTRVTCSRQTMTCRRCNQYGHIVAECEMPYTGVRGPPSGGNGGGNSTMRCFYCHQIGHSVSQCPEIATLKGLATTLKASTAEASSQ</sequence>
<keyword evidence="1" id="KW-0863">Zinc-finger</keyword>
<dbReference type="GO" id="GO:0008270">
    <property type="term" value="F:zinc ion binding"/>
    <property type="evidence" value="ECO:0007669"/>
    <property type="project" value="UniProtKB-KW"/>
</dbReference>
<feature type="domain" description="CCHC-type" evidence="3">
    <location>
        <begin position="321"/>
        <end position="337"/>
    </location>
</feature>
<evidence type="ECO:0000313" key="4">
    <source>
        <dbReference type="EMBL" id="EEY55102.1"/>
    </source>
</evidence>
<name>D0P1W7_PHYIT</name>
<dbReference type="VEuPathDB" id="FungiDB:PITG_19792"/>
<dbReference type="OrthoDB" id="93247at2759"/>
<dbReference type="GeneID" id="9480465"/>
<organism evidence="4 5">
    <name type="scientific">Phytophthora infestans (strain T30-4)</name>
    <name type="common">Potato late blight agent</name>
    <dbReference type="NCBI Taxonomy" id="403677"/>
    <lineage>
        <taxon>Eukaryota</taxon>
        <taxon>Sar</taxon>
        <taxon>Stramenopiles</taxon>
        <taxon>Oomycota</taxon>
        <taxon>Peronosporomycetes</taxon>
        <taxon>Peronosporales</taxon>
        <taxon>Peronosporaceae</taxon>
        <taxon>Phytophthora</taxon>
    </lineage>
</organism>
<keyword evidence="1" id="KW-0862">Zinc</keyword>
<gene>
    <name evidence="4" type="ORF">PITG_19792</name>
</gene>
<evidence type="ECO:0000259" key="3">
    <source>
        <dbReference type="PROSITE" id="PS50158"/>
    </source>
</evidence>
<dbReference type="InParanoid" id="D0P1W7"/>
<dbReference type="EMBL" id="DS028259">
    <property type="protein sequence ID" value="EEY55102.1"/>
    <property type="molecule type" value="Genomic_DNA"/>
</dbReference>
<dbReference type="GO" id="GO:0003676">
    <property type="term" value="F:nucleic acid binding"/>
    <property type="evidence" value="ECO:0007669"/>
    <property type="project" value="InterPro"/>
</dbReference>
<dbReference type="Gene3D" id="4.10.60.10">
    <property type="entry name" value="Zinc finger, CCHC-type"/>
    <property type="match status" value="1"/>
</dbReference>
<evidence type="ECO:0000256" key="2">
    <source>
        <dbReference type="SAM" id="MobiDB-lite"/>
    </source>
</evidence>
<dbReference type="SMART" id="SM00343">
    <property type="entry name" value="ZnF_C2HC"/>
    <property type="match status" value="3"/>
</dbReference>
<dbReference type="KEGG" id="pif:PITG_19792"/>
<feature type="region of interest" description="Disordered" evidence="2">
    <location>
        <begin position="222"/>
        <end position="246"/>
    </location>
</feature>
<evidence type="ECO:0000256" key="1">
    <source>
        <dbReference type="PROSITE-ProRule" id="PRU00047"/>
    </source>
</evidence>